<gene>
    <name evidence="1" type="ORF">FNH06_16110</name>
</gene>
<dbReference type="Proteomes" id="UP000318578">
    <property type="component" value="Unassembled WGS sequence"/>
</dbReference>
<protein>
    <submittedName>
        <fullName evidence="1">Uncharacterized protein</fullName>
    </submittedName>
</protein>
<sequence length="78" mass="8848">MTTPPLAVDWLMSAYDATWHAFPTAQLADPRRTFYQAICDHSVPARHAERTAPRVFCPACLVLYGAQIPDDQRWQMDG</sequence>
<keyword evidence="2" id="KW-1185">Reference proteome</keyword>
<comment type="caution">
    <text evidence="1">The sequence shown here is derived from an EMBL/GenBank/DDBJ whole genome shotgun (WGS) entry which is preliminary data.</text>
</comment>
<dbReference type="AlphaFoldDB" id="A0A558ABP7"/>
<name>A0A558ABP7_9PSEU</name>
<dbReference type="OrthoDB" id="3629012at2"/>
<dbReference type="RefSeq" id="WP_144639133.1">
    <property type="nucleotide sequence ID" value="NZ_BNAX01000040.1"/>
</dbReference>
<dbReference type="EMBL" id="VJZA01000024">
    <property type="protein sequence ID" value="TVT21684.1"/>
    <property type="molecule type" value="Genomic_DNA"/>
</dbReference>
<accession>A0A558ABP7</accession>
<evidence type="ECO:0000313" key="1">
    <source>
        <dbReference type="EMBL" id="TVT21684.1"/>
    </source>
</evidence>
<reference evidence="1 2" key="1">
    <citation type="submission" date="2019-07" db="EMBL/GenBank/DDBJ databases">
        <title>New species of Amycolatopsis and Streptomyces.</title>
        <authorList>
            <person name="Duangmal K."/>
            <person name="Teo W.F.A."/>
            <person name="Lipun K."/>
        </authorList>
    </citation>
    <scope>NUCLEOTIDE SEQUENCE [LARGE SCALE GENOMIC DNA]</scope>
    <source>
        <strain evidence="1 2">JCM 30562</strain>
    </source>
</reference>
<organism evidence="1 2">
    <name type="scientific">Amycolatopsis acidiphila</name>
    <dbReference type="NCBI Taxonomy" id="715473"/>
    <lineage>
        <taxon>Bacteria</taxon>
        <taxon>Bacillati</taxon>
        <taxon>Actinomycetota</taxon>
        <taxon>Actinomycetes</taxon>
        <taxon>Pseudonocardiales</taxon>
        <taxon>Pseudonocardiaceae</taxon>
        <taxon>Amycolatopsis</taxon>
    </lineage>
</organism>
<proteinExistence type="predicted"/>
<evidence type="ECO:0000313" key="2">
    <source>
        <dbReference type="Proteomes" id="UP000318578"/>
    </source>
</evidence>